<keyword evidence="4 7" id="KW-1133">Transmembrane helix</keyword>
<dbReference type="Pfam" id="PF07690">
    <property type="entry name" value="MFS_1"/>
    <property type="match status" value="1"/>
</dbReference>
<evidence type="ECO:0000313" key="9">
    <source>
        <dbReference type="EMBL" id="CAI5456359.1"/>
    </source>
</evidence>
<feature type="transmembrane region" description="Helical" evidence="7">
    <location>
        <begin position="229"/>
        <end position="253"/>
    </location>
</feature>
<dbReference type="GO" id="GO:0022857">
    <property type="term" value="F:transmembrane transporter activity"/>
    <property type="evidence" value="ECO:0007669"/>
    <property type="project" value="InterPro"/>
</dbReference>
<evidence type="ECO:0000256" key="2">
    <source>
        <dbReference type="ARBA" id="ARBA00022448"/>
    </source>
</evidence>
<name>A0A9P1J7H5_9PELO</name>
<evidence type="ECO:0000313" key="10">
    <source>
        <dbReference type="Proteomes" id="UP001152747"/>
    </source>
</evidence>
<feature type="transmembrane region" description="Helical" evidence="7">
    <location>
        <begin position="500"/>
        <end position="519"/>
    </location>
</feature>
<keyword evidence="5 7" id="KW-0472">Membrane</keyword>
<feature type="transmembrane region" description="Helical" evidence="7">
    <location>
        <begin position="389"/>
        <end position="411"/>
    </location>
</feature>
<feature type="region of interest" description="Disordered" evidence="6">
    <location>
        <begin position="1"/>
        <end position="150"/>
    </location>
</feature>
<feature type="transmembrane region" description="Helical" evidence="7">
    <location>
        <begin position="432"/>
        <end position="453"/>
    </location>
</feature>
<keyword evidence="10" id="KW-1185">Reference proteome</keyword>
<protein>
    <recommendedName>
        <fullName evidence="8">Major facilitator superfamily (MFS) profile domain-containing protein</fullName>
    </recommendedName>
</protein>
<dbReference type="InterPro" id="IPR036259">
    <property type="entry name" value="MFS_trans_sf"/>
</dbReference>
<dbReference type="SUPFAM" id="SSF103473">
    <property type="entry name" value="MFS general substrate transporter"/>
    <property type="match status" value="1"/>
</dbReference>
<dbReference type="PANTHER" id="PTHR23506:SF26">
    <property type="entry name" value="MFS-TYPE TRANSPORTER SLC18B1"/>
    <property type="match status" value="1"/>
</dbReference>
<dbReference type="Proteomes" id="UP001152747">
    <property type="component" value="Unassembled WGS sequence"/>
</dbReference>
<dbReference type="Gene3D" id="1.20.1250.20">
    <property type="entry name" value="MFS general substrate transporter like domains"/>
    <property type="match status" value="2"/>
</dbReference>
<feature type="compositionally biased region" description="Acidic residues" evidence="6">
    <location>
        <begin position="194"/>
        <end position="204"/>
    </location>
</feature>
<gene>
    <name evidence="9" type="ORF">CAMP_LOCUS18996</name>
</gene>
<comment type="subcellular location">
    <subcellularLocation>
        <location evidence="1">Membrane</location>
        <topology evidence="1">Multi-pass membrane protein</topology>
    </subcellularLocation>
</comment>
<feature type="region of interest" description="Disordered" evidence="6">
    <location>
        <begin position="178"/>
        <end position="209"/>
    </location>
</feature>
<feature type="transmembrane region" description="Helical" evidence="7">
    <location>
        <begin position="531"/>
        <end position="550"/>
    </location>
</feature>
<proteinExistence type="predicted"/>
<dbReference type="OrthoDB" id="446368at2759"/>
<dbReference type="InterPro" id="IPR020846">
    <property type="entry name" value="MFS_dom"/>
</dbReference>
<evidence type="ECO:0000256" key="4">
    <source>
        <dbReference type="ARBA" id="ARBA00022989"/>
    </source>
</evidence>
<feature type="transmembrane region" description="Helical" evidence="7">
    <location>
        <begin position="602"/>
        <end position="623"/>
    </location>
</feature>
<feature type="transmembrane region" description="Helical" evidence="7">
    <location>
        <begin position="473"/>
        <end position="493"/>
    </location>
</feature>
<keyword evidence="3 7" id="KW-0812">Transmembrane</keyword>
<feature type="transmembrane region" description="Helical" evidence="7">
    <location>
        <begin position="361"/>
        <end position="383"/>
    </location>
</feature>
<feature type="domain" description="Major facilitator superfamily (MFS) profile" evidence="8">
    <location>
        <begin position="231"/>
        <end position="635"/>
    </location>
</feature>
<evidence type="ECO:0000256" key="6">
    <source>
        <dbReference type="SAM" id="MobiDB-lite"/>
    </source>
</evidence>
<dbReference type="InterPro" id="IPR050930">
    <property type="entry name" value="MFS_Vesicular_Transporter"/>
</dbReference>
<dbReference type="PROSITE" id="PS50850">
    <property type="entry name" value="MFS"/>
    <property type="match status" value="1"/>
</dbReference>
<feature type="transmembrane region" description="Helical" evidence="7">
    <location>
        <begin position="571"/>
        <end position="590"/>
    </location>
</feature>
<feature type="compositionally biased region" description="Polar residues" evidence="6">
    <location>
        <begin position="79"/>
        <end position="97"/>
    </location>
</feature>
<sequence>MSRQRENSHNFTQDPLDVSSSPEREYSKTDDEEDEKRDTMTNLERIKPFNEKKKIVSIAPPKPARTESQILLTRPTADSMVSDNENTPLLHPSSSLPTVVGYDELIEDYPGPSNTTRSEIGRNELKKKRRKRSRYNTISSTNRQRKPRPLIMSPFMPISTQISVDAAIKERIAPKSRYGSTTEKLMSKSSSEESASDEDEEESGSEVSHSSSQISSAFKLYRSMSYREIVTLIMLCLANLCSTVAFSCIAPFYPTEANEKNLTETEIGIVFGVFEFTMFIVSPIFGKYIIKIGAKRLFVLGLAITGITAILFGFLNFLPSGELFFWFSFLIRIVEAIGDAAFVTSSFAISAKLFPKNIAMIVGLLETFAGLGYTAGPVIGGLLYDFGGFQVPFLALGIVLLVATGFGFYLIEDTKDEDECDNDGKGMMTMLRIGEIWMPLFGTIACAISLSFLDPTLTPHLEAFNMSNTGIGLMFLLCGGVYTATAPIFGSYVDSYHCGALMMMFGSLATILSMVFIGPSPLFGDLVSKNLVVIGASLALLGVSASALYVPCFQTCLDIVKSRGFEDNFHTYGCVSGIFQAAFGFGSFVGPTFGSFLMELIGFPWTTTVIAGLHFFLLAYFIINTLVVKYRRSSA</sequence>
<dbReference type="InterPro" id="IPR011701">
    <property type="entry name" value="MFS"/>
</dbReference>
<accession>A0A9P1J7H5</accession>
<organism evidence="9 10">
    <name type="scientific">Caenorhabditis angaria</name>
    <dbReference type="NCBI Taxonomy" id="860376"/>
    <lineage>
        <taxon>Eukaryota</taxon>
        <taxon>Metazoa</taxon>
        <taxon>Ecdysozoa</taxon>
        <taxon>Nematoda</taxon>
        <taxon>Chromadorea</taxon>
        <taxon>Rhabditida</taxon>
        <taxon>Rhabditina</taxon>
        <taxon>Rhabditomorpha</taxon>
        <taxon>Rhabditoidea</taxon>
        <taxon>Rhabditidae</taxon>
        <taxon>Peloderinae</taxon>
        <taxon>Caenorhabditis</taxon>
    </lineage>
</organism>
<dbReference type="PANTHER" id="PTHR23506">
    <property type="entry name" value="GH10249P"/>
    <property type="match status" value="1"/>
</dbReference>
<reference evidence="9" key="1">
    <citation type="submission" date="2022-11" db="EMBL/GenBank/DDBJ databases">
        <authorList>
            <person name="Kikuchi T."/>
        </authorList>
    </citation>
    <scope>NUCLEOTIDE SEQUENCE</scope>
    <source>
        <strain evidence="9">PS1010</strain>
    </source>
</reference>
<feature type="transmembrane region" description="Helical" evidence="7">
    <location>
        <begin position="297"/>
        <end position="318"/>
    </location>
</feature>
<evidence type="ECO:0000256" key="3">
    <source>
        <dbReference type="ARBA" id="ARBA00022692"/>
    </source>
</evidence>
<dbReference type="AlphaFoldDB" id="A0A9P1J7H5"/>
<evidence type="ECO:0000256" key="1">
    <source>
        <dbReference type="ARBA" id="ARBA00004141"/>
    </source>
</evidence>
<feature type="compositionally biased region" description="Basic residues" evidence="6">
    <location>
        <begin position="125"/>
        <end position="134"/>
    </location>
</feature>
<dbReference type="EMBL" id="CANHGI010000006">
    <property type="protein sequence ID" value="CAI5456359.1"/>
    <property type="molecule type" value="Genomic_DNA"/>
</dbReference>
<feature type="transmembrane region" description="Helical" evidence="7">
    <location>
        <begin position="265"/>
        <end position="285"/>
    </location>
</feature>
<comment type="caution">
    <text evidence="9">The sequence shown here is derived from an EMBL/GenBank/DDBJ whole genome shotgun (WGS) entry which is preliminary data.</text>
</comment>
<evidence type="ECO:0000259" key="8">
    <source>
        <dbReference type="PROSITE" id="PS50850"/>
    </source>
</evidence>
<feature type="transmembrane region" description="Helical" evidence="7">
    <location>
        <begin position="324"/>
        <end position="349"/>
    </location>
</feature>
<feature type="compositionally biased region" description="Polar residues" evidence="6">
    <location>
        <begin position="9"/>
        <end position="21"/>
    </location>
</feature>
<keyword evidence="2" id="KW-0813">Transport</keyword>
<feature type="compositionally biased region" description="Basic and acidic residues" evidence="6">
    <location>
        <begin position="36"/>
        <end position="54"/>
    </location>
</feature>
<dbReference type="GO" id="GO:0016020">
    <property type="term" value="C:membrane"/>
    <property type="evidence" value="ECO:0007669"/>
    <property type="project" value="UniProtKB-SubCell"/>
</dbReference>
<evidence type="ECO:0000256" key="5">
    <source>
        <dbReference type="ARBA" id="ARBA00023136"/>
    </source>
</evidence>
<evidence type="ECO:0000256" key="7">
    <source>
        <dbReference type="SAM" id="Phobius"/>
    </source>
</evidence>